<feature type="region of interest" description="Disordered" evidence="2">
    <location>
        <begin position="1032"/>
        <end position="1060"/>
    </location>
</feature>
<feature type="compositionally biased region" description="Basic and acidic residues" evidence="2">
    <location>
        <begin position="1146"/>
        <end position="1155"/>
    </location>
</feature>
<feature type="region of interest" description="Disordered" evidence="2">
    <location>
        <begin position="930"/>
        <end position="955"/>
    </location>
</feature>
<evidence type="ECO:0000256" key="1">
    <source>
        <dbReference type="SAM" id="Coils"/>
    </source>
</evidence>
<sequence length="1173" mass="122455">SMNPAEGFYWPPNADVVNSSAGEDAFNFTLPGGFQPIPRSSRTISPPPPGFRASSPSPLLPPPGFPGFSEAASRASGDARQPLFPSPAPAPASTSGDQQHPQPGLGDGHAEAIRGLDREDPRGGVAASSAKEGGGAAEDAVWARVKKGETLKTVVGPDGVPKSLRVAQFAWKKMPRSQAERGKLQIKGDTEMELFKISQRQNSSKATSQPTKSNRTSPSPKHSPHPPPGKAKAHAAKVAPSSSSSSSGIKIQLKPKPLGPPPSSASAVPPTGPPPASGTAASLPKRPGPPPPKAKAKAVSVVAAKSAITLTTAASKQKAPAAATTAAAGILPKAKIIPKGAQIIPKTGATAKSALTATPAASAASASAAAAATASGKFRNQWIAPGFRETLEKRNAKAVGPLPPLPSLAVFSSAGRPPVPARKAAPQTPKAQIQNALELTLRMENIVGLPKITAAEKPHADRLYAAFAPYKEGILRPTDHPKTPQFQSVRRMTETVVEHSLSRSMHLPTTEFSFSGTFTQAEVDELARLCCGEGEGTRAASASSRAPQPPAREGKERKADKDKKKKREREGTAGEGKGDEGGAPPAPKRTKKGEKESRGKDKQKQKQAAEGVQEGGVVGSSEFRPTNLEELCEAVGAPFSVVSVVGETFKRGMERAKARAESGVPRRQLTAEEDAKFKREWAEIEAILTKAVEDDPADGGEDSMLCKVLRALARPRRGEGRKRVGGGDSTGDVQPRAGEAPSAPAAPVRAVGVHPEVFTGTYADIQGLPPGQLAVLAGGGGEREGGGRRVPPLDRLESFLDTVEREMKKAARSRVSLEDAESLFPDFSFGRDESGLLGDLIMQQQHAHANLLFGKPREEKEKEGQLGVGGPAGEETAGASSSSSSSAAAAKAKARLPPPLAVSSAAVGRQFPPISSDGPPPLRSAQESLEALRAPASAPSSSSSSSSPPSVSVSSVWAGSAEPRMSFFQLLDGLQAKAQPTSVRRLLGTIPGELVLKTGTSETLVPPHPRISQTVAVPELLLPRPGFGEGCMGLGDGGGPSESSSQQQTAWEGTKKKRGVKGRRLEVTVPKGSSSRATRQFGVGPDQAAAFVPVCPFQVQSAFQVEHRAGGDGEMGPTVTPFPRCELEGCQYSQLGPCDSDRGGRAALRGDERGCRGRRRRFVGREMERDRDR</sequence>
<feature type="compositionally biased region" description="Basic and acidic residues" evidence="2">
    <location>
        <begin position="855"/>
        <end position="864"/>
    </location>
</feature>
<dbReference type="EMBL" id="CDMZ01003027">
    <property type="protein sequence ID" value="CEM44832.1"/>
    <property type="molecule type" value="Genomic_DNA"/>
</dbReference>
<feature type="compositionally biased region" description="Basic and acidic residues" evidence="2">
    <location>
        <begin position="1163"/>
        <end position="1173"/>
    </location>
</feature>
<evidence type="ECO:0000256" key="2">
    <source>
        <dbReference type="SAM" id="MobiDB-lite"/>
    </source>
</evidence>
<feature type="compositionally biased region" description="Low complexity" evidence="2">
    <location>
        <begin position="934"/>
        <end position="955"/>
    </location>
</feature>
<feature type="region of interest" description="Disordered" evidence="2">
    <location>
        <begin position="853"/>
        <end position="892"/>
    </location>
</feature>
<feature type="region of interest" description="Disordered" evidence="2">
    <location>
        <begin position="1146"/>
        <end position="1173"/>
    </location>
</feature>
<name>A0A0G4HL59_9ALVE</name>
<organism evidence="3">
    <name type="scientific">Chromera velia CCMP2878</name>
    <dbReference type="NCBI Taxonomy" id="1169474"/>
    <lineage>
        <taxon>Eukaryota</taxon>
        <taxon>Sar</taxon>
        <taxon>Alveolata</taxon>
        <taxon>Colpodellida</taxon>
        <taxon>Chromeraceae</taxon>
        <taxon>Chromera</taxon>
    </lineage>
</organism>
<feature type="region of interest" description="Disordered" evidence="2">
    <location>
        <begin position="536"/>
        <end position="623"/>
    </location>
</feature>
<dbReference type="AlphaFoldDB" id="A0A0G4HL59"/>
<evidence type="ECO:0000313" key="3">
    <source>
        <dbReference type="EMBL" id="CEM44832.1"/>
    </source>
</evidence>
<reference evidence="3" key="1">
    <citation type="submission" date="2014-11" db="EMBL/GenBank/DDBJ databases">
        <authorList>
            <person name="Otto D Thomas"/>
            <person name="Naeem Raeece"/>
        </authorList>
    </citation>
    <scope>NUCLEOTIDE SEQUENCE</scope>
</reference>
<feature type="compositionally biased region" description="Low complexity" evidence="2">
    <location>
        <begin position="236"/>
        <end position="247"/>
    </location>
</feature>
<feature type="region of interest" description="Disordered" evidence="2">
    <location>
        <begin position="23"/>
        <end position="139"/>
    </location>
</feature>
<feature type="compositionally biased region" description="Basic and acidic residues" evidence="2">
    <location>
        <begin position="552"/>
        <end position="580"/>
    </location>
</feature>
<dbReference type="VEuPathDB" id="CryptoDB:Cvel_28650"/>
<feature type="compositionally biased region" description="Polar residues" evidence="2">
    <location>
        <begin position="198"/>
        <end position="216"/>
    </location>
</feature>
<feature type="non-terminal residue" evidence="3">
    <location>
        <position position="1"/>
    </location>
</feature>
<protein>
    <submittedName>
        <fullName evidence="3">Uncharacterized protein</fullName>
    </submittedName>
</protein>
<feature type="compositionally biased region" description="Low complexity" evidence="2">
    <location>
        <begin position="879"/>
        <end position="891"/>
    </location>
</feature>
<gene>
    <name evidence="3" type="ORF">Cvel_28650</name>
</gene>
<keyword evidence="1" id="KW-0175">Coiled coil</keyword>
<feature type="coiled-coil region" evidence="1">
    <location>
        <begin position="793"/>
        <end position="820"/>
    </location>
</feature>
<feature type="region of interest" description="Disordered" evidence="2">
    <location>
        <begin position="717"/>
        <end position="746"/>
    </location>
</feature>
<feature type="compositionally biased region" description="Basic and acidic residues" evidence="2">
    <location>
        <begin position="108"/>
        <end position="122"/>
    </location>
</feature>
<feature type="region of interest" description="Disordered" evidence="2">
    <location>
        <begin position="170"/>
        <end position="296"/>
    </location>
</feature>
<feature type="compositionally biased region" description="Basic and acidic residues" evidence="2">
    <location>
        <begin position="593"/>
        <end position="604"/>
    </location>
</feature>
<accession>A0A0G4HL59</accession>
<feature type="compositionally biased region" description="Basic and acidic residues" evidence="2">
    <location>
        <begin position="178"/>
        <end position="194"/>
    </location>
</feature>
<proteinExistence type="predicted"/>